<feature type="domain" description="HTH lacI-type" evidence="5">
    <location>
        <begin position="4"/>
        <end position="57"/>
    </location>
</feature>
<dbReference type="GO" id="GO:0003700">
    <property type="term" value="F:DNA-binding transcription factor activity"/>
    <property type="evidence" value="ECO:0007669"/>
    <property type="project" value="TreeGrafter"/>
</dbReference>
<dbReference type="InterPro" id="IPR000843">
    <property type="entry name" value="HTH_LacI"/>
</dbReference>
<protein>
    <recommendedName>
        <fullName evidence="1">Catabolite control protein A</fullName>
    </recommendedName>
</protein>
<evidence type="ECO:0000256" key="2">
    <source>
        <dbReference type="ARBA" id="ARBA00023015"/>
    </source>
</evidence>
<evidence type="ECO:0000259" key="5">
    <source>
        <dbReference type="PROSITE" id="PS50932"/>
    </source>
</evidence>
<dbReference type="EMBL" id="CP051128">
    <property type="protein sequence ID" value="QIZ06338.1"/>
    <property type="molecule type" value="Genomic_DNA"/>
</dbReference>
<organism evidence="6 7">
    <name type="scientific">Priestia megaterium</name>
    <name type="common">Bacillus megaterium</name>
    <dbReference type="NCBI Taxonomy" id="1404"/>
    <lineage>
        <taxon>Bacteria</taxon>
        <taxon>Bacillati</taxon>
        <taxon>Bacillota</taxon>
        <taxon>Bacilli</taxon>
        <taxon>Bacillales</taxon>
        <taxon>Bacillaceae</taxon>
        <taxon>Priestia</taxon>
    </lineage>
</organism>
<dbReference type="InterPro" id="IPR010982">
    <property type="entry name" value="Lambda_DNA-bd_dom_sf"/>
</dbReference>
<evidence type="ECO:0000256" key="3">
    <source>
        <dbReference type="ARBA" id="ARBA00023125"/>
    </source>
</evidence>
<dbReference type="Proteomes" id="UP000501868">
    <property type="component" value="Chromosome"/>
</dbReference>
<dbReference type="PROSITE" id="PS50932">
    <property type="entry name" value="HTH_LACI_2"/>
    <property type="match status" value="1"/>
</dbReference>
<dbReference type="SUPFAM" id="SSF53822">
    <property type="entry name" value="Periplasmic binding protein-like I"/>
    <property type="match status" value="1"/>
</dbReference>
<keyword evidence="2" id="KW-0805">Transcription regulation</keyword>
<accession>A0A6H1NYK5</accession>
<sequence>MVHTIYDIARVANVSKSTVSRVLNNQSNISEEARERVLKAIEELNYQPSKLARALSSGFDAIMVVSRSAKTTSNNPFFSEIIHRISSNAEEENFDVIIQTSRNSKDELEKCITKIKEKMIKGIIMLSSPANEDFFKQLDVFNIPIVVIGKVDGEYTNIYSVDTNNYQDSYNLTKFLIEQGHRDIACLHSPLDYHVSIDRLEGYKDCLNDFSIPLKEEWIINSGYTVNTAYDSATSLLLSHQRPTAVFATDDLKVLSLYKSASENGISIPNDISIVGYSNSSISAFLSPSLTSIEIPVKELGDAGTTLLFAKIKGNTSKHNQKIVPTEMIIKSSVAKVLEKND</sequence>
<dbReference type="FunFam" id="1.10.260.40:FF:000002">
    <property type="entry name" value="HTH-type transcriptional repressor PurR"/>
    <property type="match status" value="1"/>
</dbReference>
<dbReference type="PANTHER" id="PTHR30146">
    <property type="entry name" value="LACI-RELATED TRANSCRIPTIONAL REPRESSOR"/>
    <property type="match status" value="1"/>
</dbReference>
<evidence type="ECO:0000313" key="7">
    <source>
        <dbReference type="Proteomes" id="UP000501868"/>
    </source>
</evidence>
<dbReference type="Gene3D" id="3.40.50.2300">
    <property type="match status" value="2"/>
</dbReference>
<reference evidence="6 7" key="1">
    <citation type="submission" date="2020-04" db="EMBL/GenBank/DDBJ databases">
        <title>Genome-Wide Identification of 5-Methylcytosine Sites in Bacterial Genomes By High-Throughput Sequencing of MspJI Restriction Fragments.</title>
        <authorList>
            <person name="Wu V."/>
        </authorList>
    </citation>
    <scope>NUCLEOTIDE SEQUENCE [LARGE SCALE GENOMIC DNA]</scope>
    <source>
        <strain evidence="6 7">S2</strain>
    </source>
</reference>
<dbReference type="PROSITE" id="PS00356">
    <property type="entry name" value="HTH_LACI_1"/>
    <property type="match status" value="1"/>
</dbReference>
<dbReference type="PANTHER" id="PTHR30146:SF109">
    <property type="entry name" value="HTH-TYPE TRANSCRIPTIONAL REGULATOR GALS"/>
    <property type="match status" value="1"/>
</dbReference>
<dbReference type="CDD" id="cd06267">
    <property type="entry name" value="PBP1_LacI_sugar_binding-like"/>
    <property type="match status" value="1"/>
</dbReference>
<name>A0A6H1NYK5_PRIMG</name>
<proteinExistence type="predicted"/>
<gene>
    <name evidence="6" type="ORF">HFZ78_06150</name>
</gene>
<dbReference type="InterPro" id="IPR028082">
    <property type="entry name" value="Peripla_BP_I"/>
</dbReference>
<reference evidence="6 7" key="2">
    <citation type="submission" date="2020-04" db="EMBL/GenBank/DDBJ databases">
        <authorList>
            <person name="Fomenkov A."/>
            <person name="Anton B.P."/>
            <person name="Roberts R.J."/>
        </authorList>
    </citation>
    <scope>NUCLEOTIDE SEQUENCE [LARGE SCALE GENOMIC DNA]</scope>
    <source>
        <strain evidence="6 7">S2</strain>
    </source>
</reference>
<dbReference type="Pfam" id="PF13377">
    <property type="entry name" value="Peripla_BP_3"/>
    <property type="match status" value="1"/>
</dbReference>
<dbReference type="Gene3D" id="1.10.260.40">
    <property type="entry name" value="lambda repressor-like DNA-binding domains"/>
    <property type="match status" value="1"/>
</dbReference>
<evidence type="ECO:0000256" key="4">
    <source>
        <dbReference type="ARBA" id="ARBA00023163"/>
    </source>
</evidence>
<dbReference type="PRINTS" id="PR00036">
    <property type="entry name" value="HTHLACI"/>
</dbReference>
<dbReference type="Pfam" id="PF00356">
    <property type="entry name" value="LacI"/>
    <property type="match status" value="1"/>
</dbReference>
<dbReference type="GO" id="GO:0000976">
    <property type="term" value="F:transcription cis-regulatory region binding"/>
    <property type="evidence" value="ECO:0007669"/>
    <property type="project" value="TreeGrafter"/>
</dbReference>
<dbReference type="CDD" id="cd01392">
    <property type="entry name" value="HTH_LacI"/>
    <property type="match status" value="1"/>
</dbReference>
<dbReference type="InterPro" id="IPR046335">
    <property type="entry name" value="LacI/GalR-like_sensor"/>
</dbReference>
<dbReference type="AlphaFoldDB" id="A0A6H1NYK5"/>
<dbReference type="SMART" id="SM00354">
    <property type="entry name" value="HTH_LACI"/>
    <property type="match status" value="1"/>
</dbReference>
<evidence type="ECO:0000313" key="6">
    <source>
        <dbReference type="EMBL" id="QIZ06338.1"/>
    </source>
</evidence>
<keyword evidence="4" id="KW-0804">Transcription</keyword>
<evidence type="ECO:0000256" key="1">
    <source>
        <dbReference type="ARBA" id="ARBA00019435"/>
    </source>
</evidence>
<dbReference type="SUPFAM" id="SSF47413">
    <property type="entry name" value="lambda repressor-like DNA-binding domains"/>
    <property type="match status" value="1"/>
</dbReference>
<keyword evidence="3" id="KW-0238">DNA-binding</keyword>